<accession>A0A8T9CG36</accession>
<dbReference type="Proteomes" id="UP000469558">
    <property type="component" value="Unassembled WGS sequence"/>
</dbReference>
<evidence type="ECO:0000256" key="1">
    <source>
        <dbReference type="SAM" id="Phobius"/>
    </source>
</evidence>
<sequence>MRSRFPRKVLLLSMGIFAIIGAITVIIFIASRPQPFPDIEPEKNIVPIPFGEEPTERADLESLGGWSIVRGWPSIGGIIVNTHVSSVELDWLGLSRFEASPRSTIADEEDTFCRRLRRTGAKWWSSYSDFEEAMDARMRPISANEREALLLGWPENGGVWVMRADNWYDLGVAPGSWRLSNAHTMEERCRAMEMSGAIFYANPEDYEPVKALLGGFGEHEREPEDKYYYSFGDQFGRF</sequence>
<keyword evidence="3" id="KW-1185">Reference proteome</keyword>
<gene>
    <name evidence="2" type="ORF">LSUE1_G002189</name>
</gene>
<organism evidence="2 3">
    <name type="scientific">Lachnellula suecica</name>
    <dbReference type="NCBI Taxonomy" id="602035"/>
    <lineage>
        <taxon>Eukaryota</taxon>
        <taxon>Fungi</taxon>
        <taxon>Dikarya</taxon>
        <taxon>Ascomycota</taxon>
        <taxon>Pezizomycotina</taxon>
        <taxon>Leotiomycetes</taxon>
        <taxon>Helotiales</taxon>
        <taxon>Lachnaceae</taxon>
        <taxon>Lachnellula</taxon>
    </lineage>
</organism>
<keyword evidence="1" id="KW-1133">Transmembrane helix</keyword>
<dbReference type="AlphaFoldDB" id="A0A8T9CG36"/>
<keyword evidence="1" id="KW-0472">Membrane</keyword>
<protein>
    <submittedName>
        <fullName evidence="2">Uncharacterized protein</fullName>
    </submittedName>
</protein>
<comment type="caution">
    <text evidence="2">The sequence shown here is derived from an EMBL/GenBank/DDBJ whole genome shotgun (WGS) entry which is preliminary data.</text>
</comment>
<keyword evidence="1" id="KW-0812">Transmembrane</keyword>
<dbReference type="EMBL" id="QGMK01000114">
    <property type="protein sequence ID" value="TVY84132.1"/>
    <property type="molecule type" value="Genomic_DNA"/>
</dbReference>
<evidence type="ECO:0000313" key="2">
    <source>
        <dbReference type="EMBL" id="TVY84132.1"/>
    </source>
</evidence>
<feature type="transmembrane region" description="Helical" evidence="1">
    <location>
        <begin position="9"/>
        <end position="30"/>
    </location>
</feature>
<reference evidence="2 3" key="1">
    <citation type="submission" date="2018-05" db="EMBL/GenBank/DDBJ databases">
        <title>Genome sequencing and assembly of the regulated plant pathogen Lachnellula willkommii and related sister species for the development of diagnostic species identification markers.</title>
        <authorList>
            <person name="Giroux E."/>
            <person name="Bilodeau G."/>
        </authorList>
    </citation>
    <scope>NUCLEOTIDE SEQUENCE [LARGE SCALE GENOMIC DNA]</scope>
    <source>
        <strain evidence="2 3">CBS 268.59</strain>
    </source>
</reference>
<dbReference type="OrthoDB" id="4487429at2759"/>
<name>A0A8T9CG36_9HELO</name>
<proteinExistence type="predicted"/>
<evidence type="ECO:0000313" key="3">
    <source>
        <dbReference type="Proteomes" id="UP000469558"/>
    </source>
</evidence>